<reference evidence="2" key="2">
    <citation type="journal article" date="2015" name="Data Brief">
        <title>Shoot transcriptome of the giant reed, Arundo donax.</title>
        <authorList>
            <person name="Barrero R.A."/>
            <person name="Guerrero F.D."/>
            <person name="Moolhuijzen P."/>
            <person name="Goolsby J.A."/>
            <person name="Tidwell J."/>
            <person name="Bellgard S.E."/>
            <person name="Bellgard M.I."/>
        </authorList>
    </citation>
    <scope>NUCLEOTIDE SEQUENCE</scope>
    <source>
        <tissue evidence="2">Shoot tissue taken approximately 20 cm above the soil surface</tissue>
    </source>
</reference>
<feature type="chain" id="PRO_5002044521" evidence="1">
    <location>
        <begin position="22"/>
        <end position="123"/>
    </location>
</feature>
<feature type="signal peptide" evidence="1">
    <location>
        <begin position="1"/>
        <end position="21"/>
    </location>
</feature>
<evidence type="ECO:0000313" key="2">
    <source>
        <dbReference type="EMBL" id="JAE11957.1"/>
    </source>
</evidence>
<accession>A0A0A9FHY3</accession>
<keyword evidence="1" id="KW-0732">Signal</keyword>
<protein>
    <submittedName>
        <fullName evidence="2">Lox7</fullName>
    </submittedName>
</protein>
<organism evidence="2">
    <name type="scientific">Arundo donax</name>
    <name type="common">Giant reed</name>
    <name type="synonym">Donax arundinaceus</name>
    <dbReference type="NCBI Taxonomy" id="35708"/>
    <lineage>
        <taxon>Eukaryota</taxon>
        <taxon>Viridiplantae</taxon>
        <taxon>Streptophyta</taxon>
        <taxon>Embryophyta</taxon>
        <taxon>Tracheophyta</taxon>
        <taxon>Spermatophyta</taxon>
        <taxon>Magnoliopsida</taxon>
        <taxon>Liliopsida</taxon>
        <taxon>Poales</taxon>
        <taxon>Poaceae</taxon>
        <taxon>PACMAD clade</taxon>
        <taxon>Arundinoideae</taxon>
        <taxon>Arundineae</taxon>
        <taxon>Arundo</taxon>
    </lineage>
</organism>
<dbReference type="AlphaFoldDB" id="A0A0A9FHY3"/>
<proteinExistence type="predicted"/>
<name>A0A0A9FHY3_ARUDO</name>
<dbReference type="EMBL" id="GBRH01185939">
    <property type="protein sequence ID" value="JAE11957.1"/>
    <property type="molecule type" value="Transcribed_RNA"/>
</dbReference>
<sequence>MTPSPLMRICRASALILSVYRMCGLSSLKMGCIALICRCAAMMNGSMHACVFSQWLTSWWTPASLEQTCALASCHSQLLVAPVGGVNTRLARLQPSVIGGRQSSMAMGFSVPAAVRKKSVRVP</sequence>
<evidence type="ECO:0000256" key="1">
    <source>
        <dbReference type="SAM" id="SignalP"/>
    </source>
</evidence>
<reference evidence="2" key="1">
    <citation type="submission" date="2014-09" db="EMBL/GenBank/DDBJ databases">
        <authorList>
            <person name="Magalhaes I.L.F."/>
            <person name="Oliveira U."/>
            <person name="Santos F.R."/>
            <person name="Vidigal T.H.D.A."/>
            <person name="Brescovit A.D."/>
            <person name="Santos A.J."/>
        </authorList>
    </citation>
    <scope>NUCLEOTIDE SEQUENCE</scope>
    <source>
        <tissue evidence="2">Shoot tissue taken approximately 20 cm above the soil surface</tissue>
    </source>
</reference>